<dbReference type="SMART" id="SM00490">
    <property type="entry name" value="HELICc"/>
    <property type="match status" value="1"/>
</dbReference>
<dbReference type="GO" id="GO:0016787">
    <property type="term" value="F:hydrolase activity"/>
    <property type="evidence" value="ECO:0007669"/>
    <property type="project" value="UniProtKB-KW"/>
</dbReference>
<proteinExistence type="inferred from homology"/>
<dbReference type="GO" id="GO:0009378">
    <property type="term" value="F:four-way junction helicase activity"/>
    <property type="evidence" value="ECO:0007669"/>
    <property type="project" value="TreeGrafter"/>
</dbReference>
<dbReference type="GO" id="GO:0005737">
    <property type="term" value="C:cytoplasm"/>
    <property type="evidence" value="ECO:0007669"/>
    <property type="project" value="TreeGrafter"/>
</dbReference>
<keyword evidence="6" id="KW-0238">DNA-binding</keyword>
<dbReference type="NCBIfam" id="TIGR00614">
    <property type="entry name" value="recQ_fam"/>
    <property type="match status" value="1"/>
</dbReference>
<dbReference type="SMART" id="SM00487">
    <property type="entry name" value="DEXDc"/>
    <property type="match status" value="1"/>
</dbReference>
<dbReference type="PANTHER" id="PTHR13710">
    <property type="entry name" value="DNA HELICASE RECQ FAMILY MEMBER"/>
    <property type="match status" value="1"/>
</dbReference>
<evidence type="ECO:0000256" key="9">
    <source>
        <dbReference type="ARBA" id="ARBA00034808"/>
    </source>
</evidence>
<dbReference type="Proteomes" id="UP000594903">
    <property type="component" value="Chromosome"/>
</dbReference>
<dbReference type="AlphaFoldDB" id="A0A378XBI1"/>
<dbReference type="GO" id="GO:0006310">
    <property type="term" value="P:DNA recombination"/>
    <property type="evidence" value="ECO:0007669"/>
    <property type="project" value="InterPro"/>
</dbReference>
<dbReference type="InterPro" id="IPR027417">
    <property type="entry name" value="P-loop_NTPase"/>
</dbReference>
<evidence type="ECO:0000259" key="11">
    <source>
        <dbReference type="PROSITE" id="PS51194"/>
    </source>
</evidence>
<evidence type="ECO:0000256" key="1">
    <source>
        <dbReference type="ARBA" id="ARBA00005446"/>
    </source>
</evidence>
<dbReference type="GO" id="GO:0003677">
    <property type="term" value="F:DNA binding"/>
    <property type="evidence" value="ECO:0007669"/>
    <property type="project" value="UniProtKB-KW"/>
</dbReference>
<evidence type="ECO:0000256" key="6">
    <source>
        <dbReference type="ARBA" id="ARBA00023125"/>
    </source>
</evidence>
<reference evidence="13 14" key="1">
    <citation type="submission" date="2018-06" db="EMBL/GenBank/DDBJ databases">
        <authorList>
            <consortium name="Pathogen Informatics"/>
            <person name="Doyle S."/>
        </authorList>
    </citation>
    <scope>NUCLEOTIDE SEQUENCE [LARGE SCALE GENOMIC DNA]</scope>
    <source>
        <strain evidence="13 14">NCTC11997</strain>
    </source>
</reference>
<dbReference type="OrthoDB" id="9760034at2"/>
<keyword evidence="15" id="KW-1185">Reference proteome</keyword>
<name>A0A378XBI1_9BURK</name>
<dbReference type="Gene3D" id="3.40.50.2020">
    <property type="match status" value="1"/>
</dbReference>
<feature type="domain" description="Helicase C-terminal" evidence="11">
    <location>
        <begin position="231"/>
        <end position="374"/>
    </location>
</feature>
<evidence type="ECO:0000313" key="12">
    <source>
        <dbReference type="EMBL" id="QPT40108.1"/>
    </source>
</evidence>
<dbReference type="STRING" id="1122619.GCA_000373745_02342"/>
<dbReference type="EMBL" id="CP065725">
    <property type="protein sequence ID" value="QPT40108.1"/>
    <property type="molecule type" value="Genomic_DNA"/>
</dbReference>
<evidence type="ECO:0000256" key="3">
    <source>
        <dbReference type="ARBA" id="ARBA00022801"/>
    </source>
</evidence>
<evidence type="ECO:0000256" key="7">
    <source>
        <dbReference type="ARBA" id="ARBA00023235"/>
    </source>
</evidence>
<dbReference type="InterPro" id="IPR004589">
    <property type="entry name" value="DNA_helicase_ATP-dep_RecQ"/>
</dbReference>
<organism evidence="13 14">
    <name type="scientific">Oligella ureolytica</name>
    <dbReference type="NCBI Taxonomy" id="90244"/>
    <lineage>
        <taxon>Bacteria</taxon>
        <taxon>Pseudomonadati</taxon>
        <taxon>Pseudomonadota</taxon>
        <taxon>Betaproteobacteria</taxon>
        <taxon>Burkholderiales</taxon>
        <taxon>Alcaligenaceae</taxon>
        <taxon>Oligella</taxon>
    </lineage>
</organism>
<dbReference type="Gene3D" id="3.40.50.300">
    <property type="entry name" value="P-loop containing nucleotide triphosphate hydrolases"/>
    <property type="match status" value="2"/>
</dbReference>
<evidence type="ECO:0000313" key="14">
    <source>
        <dbReference type="Proteomes" id="UP000254603"/>
    </source>
</evidence>
<keyword evidence="2" id="KW-0547">Nucleotide-binding</keyword>
<evidence type="ECO:0000256" key="5">
    <source>
        <dbReference type="ARBA" id="ARBA00022840"/>
    </source>
</evidence>
<dbReference type="SUPFAM" id="SSF52540">
    <property type="entry name" value="P-loop containing nucleoside triphosphate hydrolases"/>
    <property type="match status" value="1"/>
</dbReference>
<reference evidence="12 15" key="2">
    <citation type="submission" date="2020-12" db="EMBL/GenBank/DDBJ databases">
        <title>FDA dAtabase for Regulatory Grade micrObial Sequences (FDA-ARGOS): Supporting development and validation of Infectious Disease Dx tests.</title>
        <authorList>
            <person name="Sproer C."/>
            <person name="Gronow S."/>
            <person name="Severitt S."/>
            <person name="Schroder I."/>
            <person name="Tallon L."/>
            <person name="Sadzewicz L."/>
            <person name="Zhao X."/>
            <person name="Boylan J."/>
            <person name="Ott S."/>
            <person name="Bowen H."/>
            <person name="Vavikolanu K."/>
            <person name="Mehta A."/>
            <person name="Aluvathingal J."/>
            <person name="Nadendla S."/>
            <person name="Lowell S."/>
            <person name="Myers T."/>
            <person name="Yan Y."/>
            <person name="Sichtig H."/>
        </authorList>
    </citation>
    <scope>NUCLEOTIDE SEQUENCE [LARGE SCALE GENOMIC DNA]</scope>
    <source>
        <strain evidence="12 15">FDAARGOS_872</strain>
    </source>
</reference>
<keyword evidence="5" id="KW-0067">ATP-binding</keyword>
<comment type="catalytic activity">
    <reaction evidence="8">
        <text>Couples ATP hydrolysis with the unwinding of duplex DNA by translocating in the 3'-5' direction.</text>
        <dbReference type="EC" id="5.6.2.4"/>
    </reaction>
</comment>
<protein>
    <recommendedName>
        <fullName evidence="9">DNA 3'-5' helicase</fullName>
        <ecNumber evidence="9">5.6.2.4</ecNumber>
    </recommendedName>
</protein>
<dbReference type="InterPro" id="IPR001650">
    <property type="entry name" value="Helicase_C-like"/>
</dbReference>
<evidence type="ECO:0000313" key="15">
    <source>
        <dbReference type="Proteomes" id="UP000594903"/>
    </source>
</evidence>
<dbReference type="Proteomes" id="UP000254603">
    <property type="component" value="Unassembled WGS sequence"/>
</dbReference>
<dbReference type="GO" id="GO:0006281">
    <property type="term" value="P:DNA repair"/>
    <property type="evidence" value="ECO:0007669"/>
    <property type="project" value="TreeGrafter"/>
</dbReference>
<dbReference type="GO" id="GO:0005524">
    <property type="term" value="F:ATP binding"/>
    <property type="evidence" value="ECO:0007669"/>
    <property type="project" value="UniProtKB-KW"/>
</dbReference>
<dbReference type="InterPro" id="IPR014001">
    <property type="entry name" value="Helicase_ATP-bd"/>
</dbReference>
<dbReference type="Pfam" id="PF00271">
    <property type="entry name" value="Helicase_C"/>
    <property type="match status" value="1"/>
</dbReference>
<evidence type="ECO:0000259" key="10">
    <source>
        <dbReference type="PROSITE" id="PS51192"/>
    </source>
</evidence>
<evidence type="ECO:0000313" key="13">
    <source>
        <dbReference type="EMBL" id="SUA50183.1"/>
    </source>
</evidence>
<dbReference type="GO" id="GO:0043590">
    <property type="term" value="C:bacterial nucleoid"/>
    <property type="evidence" value="ECO:0007669"/>
    <property type="project" value="TreeGrafter"/>
</dbReference>
<keyword evidence="7" id="KW-0413">Isomerase</keyword>
<dbReference type="PROSITE" id="PS51194">
    <property type="entry name" value="HELICASE_CTER"/>
    <property type="match status" value="1"/>
</dbReference>
<feature type="domain" description="Helicase ATP-binding" evidence="10">
    <location>
        <begin position="29"/>
        <end position="205"/>
    </location>
</feature>
<evidence type="ECO:0000256" key="2">
    <source>
        <dbReference type="ARBA" id="ARBA00022741"/>
    </source>
</evidence>
<dbReference type="GO" id="GO:0030894">
    <property type="term" value="C:replisome"/>
    <property type="evidence" value="ECO:0007669"/>
    <property type="project" value="TreeGrafter"/>
</dbReference>
<dbReference type="PROSITE" id="PS51192">
    <property type="entry name" value="HELICASE_ATP_BIND_1"/>
    <property type="match status" value="1"/>
</dbReference>
<gene>
    <name evidence="13" type="primary">recQ_1</name>
    <name evidence="12" type="ORF">I6G29_13590</name>
    <name evidence="13" type="ORF">NCTC11997_00076</name>
</gene>
<sequence length="702" mass="79069">MKDNALTLLREMTANHAAEFHEGQFEAILQLVEEQSKLLVVQKTGWGKSAVYFIATKLLRLQGKGPTIIISPLIALMRNQVERAGELGLSVVSINSAQSEQENDEAKQLILSREIDALIISPEKLANDELVENVLNHILSNIGLFVVDEAHCISDWGHDFRPDYRRIVRLLNRMPANIPILATTATATTRVITDINRQLGDDLQVIRGDLKRQSLYLQNMPSAGRAARMAWLAEYIPQLEGTGIVYVKTIRDGELLAEWLRYKGIHASFYNGNSYNELRIRLEDALLSNKLKVLVATSALGMGFDKPDLGFVIHFQLPGSIVEYYQQVGRAGRAIEHAYGILMDGPESEKIQDYFINNAFPSEEEIEQVLTALEQSDGVKDYEIERLINLSVSRIRAVLKFLTVENPSPIYKDSRTKKYFRNEQNYSLPTEHIEHITAIRKREWNQLRAYHNATNCLMKELTFALDDPLTEDCGTCMNCTPNRQLLTEVSEDVVKEALEFSKYRYIKISPRKKFAISGAMAKNAFPHYGFPIKDLALQAAEGLALSSWRDGAWGDLVAHDKGVGHFSDDLLEPMVTMVKSMEFDEKPQWLTYIPSLRNPELVKSFAYRLAEKLGIPCREALVMVEQRPPQKTMQNSFRQSSNLDGVFTIDGKQGFRSPVLLLDDAVDSGWTFTVAAALLRRAGAVAVYPIALTSTSKQNQGE</sequence>
<dbReference type="EMBL" id="UGSB01000001">
    <property type="protein sequence ID" value="SUA50183.1"/>
    <property type="molecule type" value="Genomic_DNA"/>
</dbReference>
<evidence type="ECO:0000256" key="8">
    <source>
        <dbReference type="ARBA" id="ARBA00034617"/>
    </source>
</evidence>
<keyword evidence="3 13" id="KW-0378">Hydrolase</keyword>
<dbReference type="SUPFAM" id="SSF53271">
    <property type="entry name" value="PRTase-like"/>
    <property type="match status" value="1"/>
</dbReference>
<comment type="similarity">
    <text evidence="1">Belongs to the helicase family. RecQ subfamily.</text>
</comment>
<dbReference type="PANTHER" id="PTHR13710:SF105">
    <property type="entry name" value="ATP-DEPENDENT DNA HELICASE Q1"/>
    <property type="match status" value="1"/>
</dbReference>
<dbReference type="InterPro" id="IPR011545">
    <property type="entry name" value="DEAD/DEAH_box_helicase_dom"/>
</dbReference>
<keyword evidence="4 13" id="KW-0347">Helicase</keyword>
<dbReference type="EC" id="5.6.2.4" evidence="9"/>
<evidence type="ECO:0000256" key="4">
    <source>
        <dbReference type="ARBA" id="ARBA00022806"/>
    </source>
</evidence>
<dbReference type="GO" id="GO:0043138">
    <property type="term" value="F:3'-5' DNA helicase activity"/>
    <property type="evidence" value="ECO:0007669"/>
    <property type="project" value="UniProtKB-EC"/>
</dbReference>
<dbReference type="RefSeq" id="WP_018575528.1">
    <property type="nucleotide sequence ID" value="NZ_CP065725.1"/>
</dbReference>
<accession>A0A378XBI1</accession>
<dbReference type="InterPro" id="IPR002464">
    <property type="entry name" value="DNA/RNA_helicase_DEAH_CS"/>
</dbReference>
<dbReference type="PROSITE" id="PS00690">
    <property type="entry name" value="DEAH_ATP_HELICASE"/>
    <property type="match status" value="1"/>
</dbReference>
<dbReference type="Pfam" id="PF00270">
    <property type="entry name" value="DEAD"/>
    <property type="match status" value="1"/>
</dbReference>
<dbReference type="InterPro" id="IPR029057">
    <property type="entry name" value="PRTase-like"/>
</dbReference>